<keyword evidence="2" id="KW-1003">Cell membrane</keyword>
<evidence type="ECO:0000256" key="5">
    <source>
        <dbReference type="ARBA" id="ARBA00023136"/>
    </source>
</evidence>
<feature type="transmembrane region" description="Helical" evidence="6">
    <location>
        <begin position="143"/>
        <end position="164"/>
    </location>
</feature>
<feature type="transmembrane region" description="Helical" evidence="6">
    <location>
        <begin position="170"/>
        <end position="190"/>
    </location>
</feature>
<keyword evidence="4 6" id="KW-1133">Transmembrane helix</keyword>
<evidence type="ECO:0000256" key="3">
    <source>
        <dbReference type="ARBA" id="ARBA00022692"/>
    </source>
</evidence>
<feature type="transmembrane region" description="Helical" evidence="6">
    <location>
        <begin position="7"/>
        <end position="29"/>
    </location>
</feature>
<dbReference type="InterPro" id="IPR002797">
    <property type="entry name" value="Polysacc_synth"/>
</dbReference>
<organism evidence="7 8">
    <name type="scientific">Ruminococcus flavefaciens</name>
    <dbReference type="NCBI Taxonomy" id="1265"/>
    <lineage>
        <taxon>Bacteria</taxon>
        <taxon>Bacillati</taxon>
        <taxon>Bacillota</taxon>
        <taxon>Clostridia</taxon>
        <taxon>Eubacteriales</taxon>
        <taxon>Oscillospiraceae</taxon>
        <taxon>Ruminococcus</taxon>
    </lineage>
</organism>
<dbReference type="Proteomes" id="UP000184394">
    <property type="component" value="Unassembled WGS sequence"/>
</dbReference>
<feature type="transmembrane region" description="Helical" evidence="6">
    <location>
        <begin position="49"/>
        <end position="71"/>
    </location>
</feature>
<dbReference type="RefSeq" id="WP_072950825.1">
    <property type="nucleotide sequence ID" value="NZ_FRCT01000007.1"/>
</dbReference>
<dbReference type="GO" id="GO:0005886">
    <property type="term" value="C:plasma membrane"/>
    <property type="evidence" value="ECO:0007669"/>
    <property type="project" value="UniProtKB-SubCell"/>
</dbReference>
<accession>A0A1M7K3E1</accession>
<evidence type="ECO:0000256" key="4">
    <source>
        <dbReference type="ARBA" id="ARBA00022989"/>
    </source>
</evidence>
<dbReference type="PANTHER" id="PTHR30250:SF11">
    <property type="entry name" value="O-ANTIGEN TRANSPORTER-RELATED"/>
    <property type="match status" value="1"/>
</dbReference>
<evidence type="ECO:0000256" key="2">
    <source>
        <dbReference type="ARBA" id="ARBA00022475"/>
    </source>
</evidence>
<dbReference type="OrthoDB" id="3249502at2"/>
<feature type="transmembrane region" description="Helical" evidence="6">
    <location>
        <begin position="211"/>
        <end position="231"/>
    </location>
</feature>
<feature type="transmembrane region" description="Helical" evidence="6">
    <location>
        <begin position="83"/>
        <end position="105"/>
    </location>
</feature>
<dbReference type="EMBL" id="FRCT01000007">
    <property type="protein sequence ID" value="SHM59778.1"/>
    <property type="molecule type" value="Genomic_DNA"/>
</dbReference>
<feature type="transmembrane region" description="Helical" evidence="6">
    <location>
        <begin position="393"/>
        <end position="410"/>
    </location>
</feature>
<evidence type="ECO:0000313" key="8">
    <source>
        <dbReference type="Proteomes" id="UP000184394"/>
    </source>
</evidence>
<dbReference type="AlphaFoldDB" id="A0A1M7K3E1"/>
<name>A0A1M7K3E1_RUMFL</name>
<proteinExistence type="predicted"/>
<evidence type="ECO:0000313" key="7">
    <source>
        <dbReference type="EMBL" id="SHM59778.1"/>
    </source>
</evidence>
<keyword evidence="3 6" id="KW-0812">Transmembrane</keyword>
<keyword evidence="5 6" id="KW-0472">Membrane</keyword>
<feature type="transmembrane region" description="Helical" evidence="6">
    <location>
        <begin position="334"/>
        <end position="353"/>
    </location>
</feature>
<feature type="transmembrane region" description="Helical" evidence="6">
    <location>
        <begin position="365"/>
        <end position="387"/>
    </location>
</feature>
<evidence type="ECO:0000256" key="6">
    <source>
        <dbReference type="SAM" id="Phobius"/>
    </source>
</evidence>
<dbReference type="PANTHER" id="PTHR30250">
    <property type="entry name" value="PST FAMILY PREDICTED COLANIC ACID TRANSPORTER"/>
    <property type="match status" value="1"/>
</dbReference>
<gene>
    <name evidence="7" type="ORF">SAMN04487860_10781</name>
</gene>
<dbReference type="Pfam" id="PF01943">
    <property type="entry name" value="Polysacc_synt"/>
    <property type="match status" value="1"/>
</dbReference>
<reference evidence="7 8" key="1">
    <citation type="submission" date="2016-11" db="EMBL/GenBank/DDBJ databases">
        <authorList>
            <person name="Jaros S."/>
            <person name="Januszkiewicz K."/>
            <person name="Wedrychowicz H."/>
        </authorList>
    </citation>
    <scope>NUCLEOTIDE SEQUENCE [LARGE SCALE GENOMIC DNA]</scope>
    <source>
        <strain evidence="7 8">Y1</strain>
    </source>
</reference>
<feature type="transmembrane region" description="Helical" evidence="6">
    <location>
        <begin position="111"/>
        <end position="131"/>
    </location>
</feature>
<sequence length="476" mass="53097">MNKYKKLAVNTVIFAVGSFGAKIFSLLLNNLYTKHISPSDLYTKSLLEILVVFLLPVFTFSLTEAIVRYGLDNDYDKKQVFTTAGIIMFGGLVIMLPVVPLLHMIPILKPITGYAVLLYLLVFASALRTLCSQFVRARGQVTLFAIEGIFVTIALFIFNILFISKLGMGVRGFVISIILSDLCSTIFLLITAKLHKYADIHSFSKSLGKSMLKFTIPLIPTTVMWTFTGFSDQIFIGNMHSDKVFLGEGAAGIYSAATKIPNIVTMLSTIFFQAWNMSAITENDSADRNEFYSKVYSAYEAILFIGSAGLILFIKPVSAILINYSTFPEYKIAFLFTPLLIAASAFTCLNLFLSGIYTATKHTKNAFYTIIAVVVVNIVLNLILIPIWGIQGAAFATFLSYLLCYCIRMIDARRYVPFSFSMPRTVLNTAILLLMCIPVIFSFKGCIFYEAAFTAFITVLNFRPMLTTIKKITNRH</sequence>
<protein>
    <submittedName>
        <fullName evidence="7">Membrane protein involved in the export of O-antigen and teichoic acid</fullName>
    </submittedName>
</protein>
<feature type="transmembrane region" description="Helical" evidence="6">
    <location>
        <begin position="296"/>
        <end position="314"/>
    </location>
</feature>
<feature type="transmembrane region" description="Helical" evidence="6">
    <location>
        <begin position="251"/>
        <end position="275"/>
    </location>
</feature>
<evidence type="ECO:0000256" key="1">
    <source>
        <dbReference type="ARBA" id="ARBA00004651"/>
    </source>
</evidence>
<dbReference type="InterPro" id="IPR050833">
    <property type="entry name" value="Poly_Biosynth_Transport"/>
</dbReference>
<comment type="subcellular location">
    <subcellularLocation>
        <location evidence="1">Cell membrane</location>
        <topology evidence="1">Multi-pass membrane protein</topology>
    </subcellularLocation>
</comment>